<protein>
    <submittedName>
        <fullName evidence="1">Helicase with zinc finger domain 2</fullName>
    </submittedName>
</protein>
<organism evidence="1 2">
    <name type="scientific">Oryzias melastigma</name>
    <name type="common">Marine medaka</name>
    <dbReference type="NCBI Taxonomy" id="30732"/>
    <lineage>
        <taxon>Eukaryota</taxon>
        <taxon>Metazoa</taxon>
        <taxon>Chordata</taxon>
        <taxon>Craniata</taxon>
        <taxon>Vertebrata</taxon>
        <taxon>Euteleostomi</taxon>
        <taxon>Actinopterygii</taxon>
        <taxon>Neopterygii</taxon>
        <taxon>Teleostei</taxon>
        <taxon>Neoteleostei</taxon>
        <taxon>Acanthomorphata</taxon>
        <taxon>Ovalentaria</taxon>
        <taxon>Atherinomorphae</taxon>
        <taxon>Beloniformes</taxon>
        <taxon>Adrianichthyidae</taxon>
        <taxon>Oryziinae</taxon>
        <taxon>Oryzias</taxon>
    </lineage>
</organism>
<keyword evidence="1" id="KW-0347">Helicase</keyword>
<dbReference type="AlphaFoldDB" id="A0A834FEZ7"/>
<evidence type="ECO:0000313" key="1">
    <source>
        <dbReference type="EMBL" id="KAF6732284.1"/>
    </source>
</evidence>
<dbReference type="EMBL" id="WKFB01000195">
    <property type="protein sequence ID" value="KAF6732284.1"/>
    <property type="molecule type" value="Genomic_DNA"/>
</dbReference>
<reference evidence="1" key="1">
    <citation type="journal article" name="BMC Genomics">
        <title>Long-read sequencing and de novo genome assembly of marine medaka (Oryzias melastigma).</title>
        <authorList>
            <person name="Liang P."/>
            <person name="Saqib H.S.A."/>
            <person name="Ni X."/>
            <person name="Shen Y."/>
        </authorList>
    </citation>
    <scope>NUCLEOTIDE SEQUENCE</scope>
    <source>
        <strain evidence="1">Bigg-433</strain>
    </source>
</reference>
<evidence type="ECO:0000313" key="2">
    <source>
        <dbReference type="Proteomes" id="UP000646548"/>
    </source>
</evidence>
<proteinExistence type="predicted"/>
<name>A0A834FEZ7_ORYME</name>
<dbReference type="Proteomes" id="UP000646548">
    <property type="component" value="Unassembled WGS sequence"/>
</dbReference>
<keyword evidence="1" id="KW-0547">Nucleotide-binding</keyword>
<gene>
    <name evidence="1" type="ORF">FQA47_005328</name>
</gene>
<accession>A0A834FEZ7</accession>
<comment type="caution">
    <text evidence="1">The sequence shown here is derived from an EMBL/GenBank/DDBJ whole genome shotgun (WGS) entry which is preliminary data.</text>
</comment>
<sequence length="157" mass="17707">MRFVGTSRRAEVAQCMETAARLHVAWRRLQCGCLRRQHGFTHQLLCNRLTPPDSLPQQPLKTLQELIAEIELKVVCDLCVIRVKDITYKLQSVVHKCSRKLLLAKGKASEVWRPVSERPTGGHMGPNVHYKVCNFYVEGSGCPQHVAGSGMQLCQDQ</sequence>
<keyword evidence="1" id="KW-0378">Hydrolase</keyword>
<keyword evidence="1" id="KW-0067">ATP-binding</keyword>
<dbReference type="GO" id="GO:0004386">
    <property type="term" value="F:helicase activity"/>
    <property type="evidence" value="ECO:0007669"/>
    <property type="project" value="UniProtKB-KW"/>
</dbReference>